<accession>A0A2P2PB50</accession>
<name>A0A2P2PB50_RHIMU</name>
<dbReference type="AlphaFoldDB" id="A0A2P2PB50"/>
<proteinExistence type="predicted"/>
<evidence type="ECO:0000313" key="1">
    <source>
        <dbReference type="EMBL" id="MBX51909.1"/>
    </source>
</evidence>
<organism evidence="1">
    <name type="scientific">Rhizophora mucronata</name>
    <name type="common">Asiatic mangrove</name>
    <dbReference type="NCBI Taxonomy" id="61149"/>
    <lineage>
        <taxon>Eukaryota</taxon>
        <taxon>Viridiplantae</taxon>
        <taxon>Streptophyta</taxon>
        <taxon>Embryophyta</taxon>
        <taxon>Tracheophyta</taxon>
        <taxon>Spermatophyta</taxon>
        <taxon>Magnoliopsida</taxon>
        <taxon>eudicotyledons</taxon>
        <taxon>Gunneridae</taxon>
        <taxon>Pentapetalae</taxon>
        <taxon>rosids</taxon>
        <taxon>fabids</taxon>
        <taxon>Malpighiales</taxon>
        <taxon>Rhizophoraceae</taxon>
        <taxon>Rhizophora</taxon>
    </lineage>
</organism>
<protein>
    <submittedName>
        <fullName evidence="1">Uncharacterized protein</fullName>
    </submittedName>
</protein>
<dbReference type="EMBL" id="GGEC01071425">
    <property type="protein sequence ID" value="MBX51909.1"/>
    <property type="molecule type" value="Transcribed_RNA"/>
</dbReference>
<sequence>MSNQYTTNTIFTTSILQPKKEFQEKI</sequence>
<reference evidence="1" key="1">
    <citation type="submission" date="2018-02" db="EMBL/GenBank/DDBJ databases">
        <title>Rhizophora mucronata_Transcriptome.</title>
        <authorList>
            <person name="Meera S.P."/>
            <person name="Sreeshan A."/>
            <person name="Augustine A."/>
        </authorList>
    </citation>
    <scope>NUCLEOTIDE SEQUENCE</scope>
    <source>
        <tissue evidence="1">Leaf</tissue>
    </source>
</reference>